<protein>
    <recommendedName>
        <fullName evidence="1">DUF83 domain-containing protein</fullName>
    </recommendedName>
</protein>
<feature type="domain" description="DUF83" evidence="1">
    <location>
        <begin position="8"/>
        <end position="179"/>
    </location>
</feature>
<dbReference type="Gene3D" id="3.90.320.10">
    <property type="match status" value="1"/>
</dbReference>
<evidence type="ECO:0000313" key="2">
    <source>
        <dbReference type="EMBL" id="EKE28448.1"/>
    </source>
</evidence>
<evidence type="ECO:0000259" key="1">
    <source>
        <dbReference type="Pfam" id="PF01930"/>
    </source>
</evidence>
<dbReference type="EMBL" id="AMFJ01000332">
    <property type="protein sequence ID" value="EKE28448.1"/>
    <property type="molecule type" value="Genomic_DNA"/>
</dbReference>
<dbReference type="Pfam" id="PF01930">
    <property type="entry name" value="Cas_Cas4"/>
    <property type="match status" value="1"/>
</dbReference>
<dbReference type="AlphaFoldDB" id="K2FZQ8"/>
<proteinExistence type="predicted"/>
<dbReference type="InterPro" id="IPR022765">
    <property type="entry name" value="Dna2/Cas4_DUF83"/>
</dbReference>
<dbReference type="InterPro" id="IPR011604">
    <property type="entry name" value="PDDEXK-like_dom_sf"/>
</dbReference>
<name>K2FZQ8_9BACT</name>
<organism evidence="2">
    <name type="scientific">uncultured bacterium</name>
    <name type="common">gcode 4</name>
    <dbReference type="NCBI Taxonomy" id="1234023"/>
    <lineage>
        <taxon>Bacteria</taxon>
        <taxon>environmental samples</taxon>
    </lineage>
</organism>
<dbReference type="NCBIfam" id="TIGR04328">
    <property type="entry name" value="cas4_PREFRAN"/>
    <property type="match status" value="1"/>
</dbReference>
<accession>K2FZQ8</accession>
<dbReference type="InterPro" id="IPR027616">
    <property type="entry name" value="Cas4_PREFRAN"/>
</dbReference>
<gene>
    <name evidence="2" type="ORF">ACD_3C00058G0014</name>
</gene>
<sequence length="194" mass="24408">MESYIKLSTLNDFIFCPKSIYYHNIYDWYDKSLYQEEVQIAWTIAHESIDNNTYSTRKDVLQWISVYSETFGIAGKIDLFFRNEWKLVERKNMIETIYQWYKYQLWWQMFCLEEMWYRVNELYFHSIKDNKNYRVYKPSTQEVLNFEKMLRKYNEFDIMQEEWSQNPEKCKRCIYRELCDFFMSKDYVQWSMFD</sequence>
<reference evidence="2" key="1">
    <citation type="journal article" date="2012" name="Science">
        <title>Fermentation, hydrogen, and sulfur metabolism in multiple uncultivated bacterial phyla.</title>
        <authorList>
            <person name="Wrighton K.C."/>
            <person name="Thomas B.C."/>
            <person name="Sharon I."/>
            <person name="Miller C.S."/>
            <person name="Castelle C.J."/>
            <person name="VerBerkmoes N.C."/>
            <person name="Wilkins M.J."/>
            <person name="Hettich R.L."/>
            <person name="Lipton M.S."/>
            <person name="Williams K.H."/>
            <person name="Long P.E."/>
            <person name="Banfield J.F."/>
        </authorList>
    </citation>
    <scope>NUCLEOTIDE SEQUENCE [LARGE SCALE GENOMIC DNA]</scope>
</reference>
<comment type="caution">
    <text evidence="2">The sequence shown here is derived from an EMBL/GenBank/DDBJ whole genome shotgun (WGS) entry which is preliminary data.</text>
</comment>